<feature type="transmembrane region" description="Helical" evidence="2">
    <location>
        <begin position="6593"/>
        <end position="6613"/>
    </location>
</feature>
<feature type="region of interest" description="Disordered" evidence="1">
    <location>
        <begin position="965"/>
        <end position="997"/>
    </location>
</feature>
<feature type="region of interest" description="Disordered" evidence="1">
    <location>
        <begin position="1419"/>
        <end position="1469"/>
    </location>
</feature>
<organism evidence="4 5">
    <name type="scientific">Breznakia pachnodae</name>
    <dbReference type="NCBI Taxonomy" id="265178"/>
    <lineage>
        <taxon>Bacteria</taxon>
        <taxon>Bacillati</taxon>
        <taxon>Bacillota</taxon>
        <taxon>Erysipelotrichia</taxon>
        <taxon>Erysipelotrichales</taxon>
        <taxon>Erysipelotrichaceae</taxon>
        <taxon>Breznakia</taxon>
    </lineage>
</organism>
<feature type="compositionally biased region" description="Polar residues" evidence="1">
    <location>
        <begin position="1439"/>
        <end position="1463"/>
    </location>
</feature>
<dbReference type="RefSeq" id="WP_307405049.1">
    <property type="nucleotide sequence ID" value="NZ_JAUSUR010000001.1"/>
</dbReference>
<evidence type="ECO:0000256" key="2">
    <source>
        <dbReference type="SAM" id="Phobius"/>
    </source>
</evidence>
<evidence type="ECO:0000256" key="1">
    <source>
        <dbReference type="SAM" id="MobiDB-lite"/>
    </source>
</evidence>
<keyword evidence="2" id="KW-0812">Transmembrane</keyword>
<keyword evidence="5" id="KW-1185">Reference proteome</keyword>
<accession>A0ABU0DYZ3</accession>
<evidence type="ECO:0000256" key="3">
    <source>
        <dbReference type="SAM" id="SignalP"/>
    </source>
</evidence>
<dbReference type="InterPro" id="IPR047881">
    <property type="entry name" value="LktA_repeat"/>
</dbReference>
<dbReference type="Proteomes" id="UP001230220">
    <property type="component" value="Unassembled WGS sequence"/>
</dbReference>
<evidence type="ECO:0000313" key="5">
    <source>
        <dbReference type="Proteomes" id="UP001230220"/>
    </source>
</evidence>
<sequence length="6626" mass="681055">MRIRNFFKLLLCLVGAVLFSFGSINVSAEETSTPQPSPTGDTPVITTQADVANFSLGGTEYETLEAVADALNDSQITNGEVTLLAPVSDVAHGDLNISNDQITKLTIGQTVPTGTASFTNLNINGLQDGVNVTLDTITVTGVITIENISGLTLDASTAKFSAVSVNNLKDTTLDFSARSGAINFVLDGDLTGTTISGGAGNDTFALNNVLSDVTLDGKGGTNSLISNMSGATTLTSGVISTSTTNVAIANIASVISTASTQAVVALPDEANTVEFTTDGSGNLNYTVGGVTYTLQGMSDISIQGGSVNDVITLKELNNSAITNFSVDGMSGNDIIKVDTSLNMPNADVNLKASQIEVKGINNTSIINVKANSLILNAAQSATSAGSIESKVTIQYANLEATSNIEIYANGSQLIDIDSQGPAVTNDINTKSSIDLADVTFKASNITVSSKALSEISGDETKSKVVNTVNNSSKVSVSGSSSFNATDKLLFSSISDVLSNVKSGAGALNVSFVVNSIVSEAILELFGGQLSAKTIDVQAINNITASAVVDGSVSADGESDPSISGAFVAINIIEQTTKADIGKDVKIGTSASSRLAASVKVKAESTLDLTTKAASVGSKYEGPANSRVELNGIVDEITSLLNIDISNALSSTLQQVLDTMSKDSTSSLTNQMVGALAFNKVTIDNNASYKANTYITDDLSVIANAKIKADINADGSATTKVENASLPVGIGVGVSLHIVDYTNKAILSSSNVAAKNINVIANETTDVNANNMSAKAGINKEGYGIGGAVGIVIYNTTSEAKIETTTIDAAGTITVKTNDLHDITLDIDCSSDKAVGAGVGLIIFEDVATSRIDSSAKINSSAALTLLTNSISKTTLDVKSGGAGGLSIAPGVAININLNDIISECLANVTSSGTVSVQSISKKTRKTTSASNLVDKGGIGATVSLVINIDKNTARLKGTTKATKVQVHATSHHRSDAYATASPEGESDSGGSDTKPEDLVNKLRGMADKLMGNTESNSLEKKFSANMSTQEGDIQVAGAVIVVYLETENNAIIDAGSITADSVEVIAKEAVAIYNFANANVSTGKTGASTAVVVFVGDIKNSAKILAGATINTGSLTVSATGDTLEKVNELAKKDEDAKTVTNDKNTIANVTTSGAGASKNTIAGAVVLVFADQKYVADVAGTVTIGKTGTTTTAVISADLKERFYSRGFSEAKYVAGGNNNSTTGKSKGIAPSFVMNYLDTKVSASLSGNGSIKSLTSTKSNVSIKATFDSSIDSEAEAGSGDGKKASDFALDGAVVLNLLSRQISATTAKDTIINVNGTISVEQSTQSTTNAKVHAGAEANGTSIGISVAVTYFKSKYEAIVYGSLTATGKLSITSTANTTDIVEATGTSKGASEDDFKSKFKDFDLKKVLSGEQKFGTGSSTKTGDKVSEFTGGAADQNTSSSILGATNVKTSNPDTTGQSKPKDGEQVAVAGAVAVTILNHDVIAAMYGTAKAAGIEIKATNNNNFKSYNGSKASSDGKAITLSVAVAILGSKTEAYGNNMTSTGDITISAAGSLNMHEDFKNSVTLLAVGMASVAKEGDLALAGSVAFLKYSNAIKAMIMEGAVVDTTGKVSVTATENTKLAAKAWNYAGGGGEGAVGIGASFAMIYASSSVQALIGKGSTLTLDSLYVEAKRTRIDPTGLSFNFEYKEGMFDDYETFDYINLTNFLAANNYYIEVIGASNASKGSFALQGSFGILMFTNTTEASIGEDVIINAINDISVKADSDINVKVITGGVANSNSVGVGLNTGTIVDESTHIASIGNRSKITTTAGGVSVSASSKQDYLVISLAGAKATDVGIAGVVNVILSYNKVNVVIGNNVSITAKKNIEVTATNESSFKGISVGAVKGSVGVGCTAAVILIDNETNATVGTGTTLITDGDISIKALSSEYLGFIITSAAVADDVAVGLSGAYAQILSKTIASIGANTTIKANNLTVEADSTSFSESINGGVAIAGTVSVSGTTTSNVMRKSVKATIGKGIVNVKNNIVVKVNSEEKILAIVAAVGGSKSVAVQGSVPVTIIENDVLASIDGEITAGNDITVIAKDSAKAEVYAGAIGGSGTVAVGAAVNTFYIQGKVVAQIGSGAIVNTKSLSISATSSNELFTILVSGVASGTVSVTGVVNTVIMTQQTKAYISDSAAVTVSGDISILADSNNKLECWVGAASVTGTVAVGASVNTIKLENKVTAGIGNSITINQKNSSDVSNLTIIATAKDDIFTMVAGIVASGGVSVSASANTILNTTTVATIIGDSSSINLNGSLYVKAFHDLVMDLNLGTASVGAYVGVGTSVLVVVNQTTISNTVGNKASITMSGQKANNGISGVSFLSDTLIEIKSVVISLGAAIAGIAPTSATFVLSGKTLNSIGSEATITSDKNISIKANTTTTILPSIGAGAGGLVGVGASVLVINSNRVTSSIVNASSTINAKGTLSLAATVSNTFTGSASGISGGAVGVAGVVNVMVIEDTVSAIASPTSKLIGTSINVQATAKQVYELNTYVVSAGGVGVSAANATITFKSTITAAISNAEATGNINVLTSAVENITTQIVGGAAGAVGVGGSVAVIISNNTMNSYIAGASTVTSGGNISVKATDSLNIDNSVAAISAGGVAVGAGVSVILVQNTIAAYIGNLAKVTATNSITVEATLNRVVSLKALAASGGYVSAGGTVSVVSLGISNDQTMNEASKKDVTVTNDNVQLALGKTKISIESSNYDDDMKAILDETNTLLDGVQVDLLAYLDGTQESNKDKTSAYIGSGANVSAKNITVNAQESNKIDIQSAAASIGAAGAGASVLVLKHGSYIQAYVGSSANLNASEDISVSASAKQQEYTINSIAGSAALSLSLGASVVYLDLRGTVNAYLGESVTVDKVRNLSVLASANYVLKTYALGAAVGLTGGAAGVSDLNINLAMNITASINNKVTINQANDIKVHAELVSDLIAKVRASAAGLVGTGQAAVLTINLKPTVAAEIGNYLTITKSNSISTFADADVKLDAKIEGISLAGGISGGASVLSINNTANISSKIGTGGTINSGTIDIYSCYNANKDGTVKTDRFKVDVSSVSGALYGSVNGLEVTIDDSLTMKTSLGSTIKAANVTVKSVSSSMMDVTASGFSAGGVSANAIMVTINSKQYVTTETASGANITASSLLVASEVFAKLVVAAIGTSGGALTAGGVVATVNLKPTITTQIGTSNTIETTGDINVRTTYNVRNGVIQEGILLSGNNAGGGAIVIAVSQFTANHEAVISTLVGNNSKVTSTNGDVNILTYAGLHASVIATTKSYGAGTGSSIKAISNVKGTITTAIDDNVTIKANTIRVKNYVYGKAYGEVTGANYGAVSVGSSEVNVTLGPTIITRTGTTAKLTATKDIQLVGYYNMKTTTATTDNPANGAEGNLAVIPDTSLGAIAKGSGSSGNLVGVIGTQITVNHSTNIQTIIKANGQLIAGNSIFTYAYAAIKNTPELKSDSGGIVSIGANQVSSVIDVTTAIKVENTTLQAEGSIQLVAYADISAAVETRQSSDGLVNAGAPNKATNNITSKTTVEVGNATLKAKDSISMSASTNIASTTTSTGKSSGGVAIGESLATSTINSLTKVIIGSATITADEDISVVAVETIKVTATSLASEGTSILGSSKGATTTINVTDNIGIEIGSSATITAKNLMLLSAPMIDINGYAKANNGGIVALGAISTDVILNLTNKITVGNLTVLTASNDLVISALTDLNIKVDGTGGSSGVFTKANIQNKIAISKAETSITFANNNTVEAGNTLKIEAGTSIVANVQAVITGSNGLAAHGNVAYATISATINNAVNLGTGGTYKGTNIYIISDISKLSLIAFAKSTSYTASSTTDIKSEINVTANTSVTSTNANISAMKILKIYALISDFKMNAKTDATIAGVTGSIKARSIANATIKATISVLGNDSVLSANDIEIKASSPINTNQVSELNNKTKVDTVVEYILVAVRKTMEVVEKVTDKIVKWLPWPFNKIVKWIVKTVVKVVEYFVDELIPKVLNSDIDTKETNNYNRVNTVTLNGSIYYGSSVPIQITIDVNGNVTSTTGATSYKDANGNIHITSFGNLGTGSLIITSYAGLVEGNITIYRNSSIEKVEIINNSNYNVYLDTISFNDETMENPEHVITAKDITLEVKYEMVGNGVTIVNIKSMYGGDIVFNGYFELLNGILQLETNAAVRTTGDAFLVFKGLEILGADKVGSANERFIIYFIDEGDEDAYIKIKASDVYLSVAGLDYVSLGNQEFPQTNLKVKFKEVIVTGAFNLRTLATMYIDNVETSEYGQQKLKPIYSDKLEEIWEYDENKGGYVFVEMGYKIIDYEVIDEFGNSQTSKTKEVDLDVIFDGSFTAKETYMNIGDDHYIFTTAGSLASDKVTMITTGTLSTSKTTGVDITTKDLTIIIDGNTGTVLNPIRTSIDNLTATSDAKVYLVNSKALTVKDLKAEEAVLTAKKLTIDKTTAERLELHSDSTINATLSVDKLFALAKANIVAVNDKALVVESLTTDANIQLTAAGNISGDVTSTYHLKGKELVVSSTTGTVGSKATPLKLYLLSNGFVDITAESGVSVEEVNDDLIIKNIVVIDGDVYAKAKAGIYGYVNATNIYAKNIELEATEDIGTSAKYLGISQSSGKLKVTTLGDIYINSINGLLLDDISANNIYLKAQDSTQMINQAVVRGNNTILTSVNGSIGVDGAHVVLDITGTLHATAKDNVYVTHTGTLKLDKVTAGATVKLVADTITSTSKPAISAESAILETTNNIGSVSERLYMTVNNLTVQASDAYVSNTKSLNMTGNSNVLGLLDVEVSGDLTGAANHLITANKLKATATSLGSATTPINLSVSRLEVDATGSVYFINDASKDLRIEKIHADTVEMTTGTVVADDITANALNGVSSGSMNLQTTVSEVQLEAVDSITLTNSKDIVINTIKSGKDVTITNDGMVNAKSGVVNIDSKNATINASSGIGEIGSYVQLNVSENLNVSAVNDVYLHESANNMNIGSIKTSGDVYLKADKSIVNRSSGNSIEAHHATLVTGGSIGEAINLLTMDLTGVLKADGTTGVYIEETSGDMNIASVNGHTGNVILKSNESIYGNGNQTHITGNNINLSSNAQIGTDANRVTVNQTGTGVLTVSAKANVYLHAINSIKVGNITTDNDIYLSADQDITADMQAYNLKGMNVVLDSYGGSIGADGAHVVLDTTGTLQATAKGNVYVTHTGALKLDKVTAGSTVKLVADTITSTSKPAINADSAVLEATNNIGSVTERLYMTVNNLTVQASDAYVSNSKSLNMTGNSNVLGLLDVEVAGNLTGVANHLITANKLKATATSLGGAATPMNLSVSRLEVDATGSVYFINDASKDLRVEKIHATAVEMTTGNVVADDIAANTLKGVSSGSINLQTTISEVQLEAKDSITLTNSKDVVINTIKSGKDVTITNDGMVNAKSGVVNIASKNATINTTKGIGSSSTYMKLNVSGNLNVKAVNDVYLHESVNNMNIGSIKTSGDVYLKADKSIVNRSSGNSIEAVNATLVASGSIGEATKLLTMDLTGVLKADGTTGVYIEETSGDMNIASVNGHTGNVVLKSNASIYGSGNQAHITGNNINLSSKAQIGTDTNRVTVNQTGTGILNATAKANVYLHAINSIKVGNITTDKDIYLSANKDIDANTQAINLKAANVTLNSISGSVGSAANTMKLIVPGTISATAANNVYLSHSGSDMNIYKIVAGKVVSLTTTGNILAKMQPTITADQVILNAGKNVGTATDRFILNTNKLAISADNAYITNLKSLQMYGSGSVNNVLDLYVKGDVSAATNTKVEATTLNIVADGNVGGTQPLQTSVKTISVKAKDYISIVNDATKNLLVSGMNSNESIKINSGNITVNSLRTNSFNLTSTGNATVNSAVNKLNMTVNGTAVYTNSKGLTVEKITVGNALTLVVNGSIYANGNTLVEGSTMNISASGNIGNANAWLRLRSRVGGYLNLSAQNYMYVEDLANMNIQSARANAVYLKAAGSINGTSLSSPVIHADALGLQAAQIGQSIQSKLFVNVNTVSANASGDIYLKNAKGLVINSMTTPASMYLEATSIIANNITGAYLNATVNGALQLNSSVSRMQLSASSIVINNSRSLEIENSKANSINLTNNGNVTTQGRISANTIDFNVQGSATLLVTTDTISGSATGNLRIDNSKSMTISANTNLKTGGNLDITTAGKLTVDKTAQLHASNITLTSSLSDGLYLYGTLYANKTTLYAGKTNEYNLDENAGSITIHSRVSDSTHKITLLSLADTFAFVGSSGKDNVNVDIGKLKATSSKQLSFDGNGGNDKLELNLSAAGAKNEYTIKNINDLVLTGQSSNDTYQLNSNKFTYDQGKGADTYNVSNIGKVTFNAVGGNNTFTFIDTFAQTEILGGNGNNTFYIGIIVNDAKNATSTTEGYLSRGTSHATSIKDGSGDSLYRIYSTKGELVIDAGKGSDRFIVKAFITFASNGSLIPYKNAAMIFHGDKNDIVEIIKSALFDDISFDGSIISGPGINITLHGIENVDIQEFSEAHNATASIATFDYILFNFEQLHQRGIMIPLVIGLLLLLAAGGFLIYNRKKKRKAIANAS</sequence>
<gene>
    <name evidence="4" type="ORF">J2S15_000439</name>
</gene>
<name>A0ABU0DYZ3_9FIRM</name>
<reference evidence="4 5" key="1">
    <citation type="submission" date="2023-07" db="EMBL/GenBank/DDBJ databases">
        <title>Genomic Encyclopedia of Type Strains, Phase IV (KMG-IV): sequencing the most valuable type-strain genomes for metagenomic binning, comparative biology and taxonomic classification.</title>
        <authorList>
            <person name="Goeker M."/>
        </authorList>
    </citation>
    <scope>NUCLEOTIDE SEQUENCE [LARGE SCALE GENOMIC DNA]</scope>
    <source>
        <strain evidence="4 5">DSM 16784</strain>
    </source>
</reference>
<proteinExistence type="predicted"/>
<feature type="signal peptide" evidence="3">
    <location>
        <begin position="1"/>
        <end position="28"/>
    </location>
</feature>
<feature type="chain" id="PRO_5046431551" evidence="3">
    <location>
        <begin position="29"/>
        <end position="6626"/>
    </location>
</feature>
<evidence type="ECO:0000313" key="4">
    <source>
        <dbReference type="EMBL" id="MDQ0359708.1"/>
    </source>
</evidence>
<keyword evidence="2" id="KW-0472">Membrane</keyword>
<dbReference type="EMBL" id="JAUSUR010000001">
    <property type="protein sequence ID" value="MDQ0359708.1"/>
    <property type="molecule type" value="Genomic_DNA"/>
</dbReference>
<dbReference type="NCBIfam" id="NF012206">
    <property type="entry name" value="LktA_tand_53"/>
    <property type="match status" value="10"/>
</dbReference>
<comment type="caution">
    <text evidence="4">The sequence shown here is derived from an EMBL/GenBank/DDBJ whole genome shotgun (WGS) entry which is preliminary data.</text>
</comment>
<protein>
    <submittedName>
        <fullName evidence="4">Uncharacterized protein</fullName>
    </submittedName>
</protein>
<keyword evidence="3" id="KW-0732">Signal</keyword>
<keyword evidence="2" id="KW-1133">Transmembrane helix</keyword>